<keyword evidence="4" id="KW-1185">Reference proteome</keyword>
<dbReference type="InterPro" id="IPR006680">
    <property type="entry name" value="Amidohydro-rel"/>
</dbReference>
<evidence type="ECO:0000313" key="3">
    <source>
        <dbReference type="EMBL" id="MFB9675187.1"/>
    </source>
</evidence>
<evidence type="ECO:0000259" key="2">
    <source>
        <dbReference type="Pfam" id="PF04909"/>
    </source>
</evidence>
<accession>A0ABV5T7Z6</accession>
<dbReference type="SUPFAM" id="SSF51556">
    <property type="entry name" value="Metallo-dependent hydrolases"/>
    <property type="match status" value="1"/>
</dbReference>
<sequence>MTPTLIDAHAHLVTNDPAYPFNPPGGSVSDAVRDDPMTAERLLAALRDHGLSGAVAVQRAHVFGYDNSYVVDSAARHPDRLAAMCVLDAQAPDAARSVRHWAERGARAIRLTSPGGNQHGGTPGAEWFAGERAREVWRQASELGLSMCLHIYRWNRDESLRALAAVARGFPDTPVVLDHVASVEADRPEPYPGAGELLALADLPQVHVKVTTLNFARIIAAGGAPSVVVEWLVSRFGAERVLWGSDVTQTAGAYADMVRIARESVSGLSTRDAALVLGGTAGSLYRIATP</sequence>
<organism evidence="3 4">
    <name type="scientific">Streptosporangium vulgare</name>
    <dbReference type="NCBI Taxonomy" id="46190"/>
    <lineage>
        <taxon>Bacteria</taxon>
        <taxon>Bacillati</taxon>
        <taxon>Actinomycetota</taxon>
        <taxon>Actinomycetes</taxon>
        <taxon>Streptosporangiales</taxon>
        <taxon>Streptosporangiaceae</taxon>
        <taxon>Streptosporangium</taxon>
    </lineage>
</organism>
<dbReference type="Gene3D" id="3.20.20.140">
    <property type="entry name" value="Metal-dependent hydrolases"/>
    <property type="match status" value="1"/>
</dbReference>
<evidence type="ECO:0000256" key="1">
    <source>
        <dbReference type="ARBA" id="ARBA00038310"/>
    </source>
</evidence>
<dbReference type="InterPro" id="IPR052350">
    <property type="entry name" value="Metallo-dep_Lactonases"/>
</dbReference>
<gene>
    <name evidence="3" type="ORF">ACFFRH_06785</name>
</gene>
<dbReference type="RefSeq" id="WP_344747180.1">
    <property type="nucleotide sequence ID" value="NZ_BAAAWW010000119.1"/>
</dbReference>
<dbReference type="EMBL" id="JBHMBS010000002">
    <property type="protein sequence ID" value="MFB9675187.1"/>
    <property type="molecule type" value="Genomic_DNA"/>
</dbReference>
<reference evidence="3 4" key="1">
    <citation type="submission" date="2024-09" db="EMBL/GenBank/DDBJ databases">
        <authorList>
            <person name="Sun Q."/>
            <person name="Mori K."/>
        </authorList>
    </citation>
    <scope>NUCLEOTIDE SEQUENCE [LARGE SCALE GENOMIC DNA]</scope>
    <source>
        <strain evidence="3 4">JCM 3028</strain>
    </source>
</reference>
<comment type="caution">
    <text evidence="3">The sequence shown here is derived from an EMBL/GenBank/DDBJ whole genome shotgun (WGS) entry which is preliminary data.</text>
</comment>
<name>A0ABV5T7Z6_9ACTN</name>
<evidence type="ECO:0000313" key="4">
    <source>
        <dbReference type="Proteomes" id="UP001589610"/>
    </source>
</evidence>
<protein>
    <submittedName>
        <fullName evidence="3">Amidohydrolase family protein</fullName>
    </submittedName>
</protein>
<dbReference type="InterPro" id="IPR032466">
    <property type="entry name" value="Metal_Hydrolase"/>
</dbReference>
<dbReference type="Pfam" id="PF04909">
    <property type="entry name" value="Amidohydro_2"/>
    <property type="match status" value="1"/>
</dbReference>
<comment type="similarity">
    <text evidence="1">Belongs to the metallo-dependent hydrolases superfamily.</text>
</comment>
<dbReference type="Proteomes" id="UP001589610">
    <property type="component" value="Unassembled WGS sequence"/>
</dbReference>
<proteinExistence type="inferred from homology"/>
<feature type="domain" description="Amidohydrolase-related" evidence="2">
    <location>
        <begin position="6"/>
        <end position="287"/>
    </location>
</feature>
<dbReference type="PANTHER" id="PTHR43569:SF2">
    <property type="entry name" value="AMIDOHYDROLASE-RELATED DOMAIN-CONTAINING PROTEIN"/>
    <property type="match status" value="1"/>
</dbReference>
<dbReference type="PANTHER" id="PTHR43569">
    <property type="entry name" value="AMIDOHYDROLASE"/>
    <property type="match status" value="1"/>
</dbReference>